<accession>A0AAE0NHS3</accession>
<dbReference type="GO" id="GO:0006888">
    <property type="term" value="P:endoplasmic reticulum to Golgi vesicle-mediated transport"/>
    <property type="evidence" value="ECO:0007669"/>
    <property type="project" value="InterPro"/>
</dbReference>
<comment type="subcellular location">
    <subcellularLocation>
        <location evidence="6">Golgi apparatus membrane</location>
        <topology evidence="6">Multi-pass membrane protein</topology>
    </subcellularLocation>
    <subcellularLocation>
        <location evidence="1">Membrane</location>
        <topology evidence="1">Multi-pass membrane protein</topology>
    </subcellularLocation>
</comment>
<name>A0AAE0NHS3_9PEZI</name>
<comment type="caution">
    <text evidence="6">Lacks conserved residue(s) required for the propagation of feature annotation.</text>
</comment>
<dbReference type="PANTHER" id="PTHR21236">
    <property type="entry name" value="GOLGI MEMBRANE PROTEIN YIP1"/>
    <property type="match status" value="1"/>
</dbReference>
<dbReference type="InterPro" id="IPR006977">
    <property type="entry name" value="Yip1_dom"/>
</dbReference>
<evidence type="ECO:0000256" key="5">
    <source>
        <dbReference type="ARBA" id="ARBA00023136"/>
    </source>
</evidence>
<comment type="similarity">
    <text evidence="2 6">Belongs to the YIP1 family.</text>
</comment>
<feature type="transmembrane region" description="Helical" evidence="6">
    <location>
        <begin position="278"/>
        <end position="297"/>
    </location>
</feature>
<keyword evidence="5 6" id="KW-0472">Membrane</keyword>
<gene>
    <name evidence="8" type="ORF">B0H63DRAFT_435237</name>
</gene>
<evidence type="ECO:0000313" key="9">
    <source>
        <dbReference type="Proteomes" id="UP001285441"/>
    </source>
</evidence>
<keyword evidence="9" id="KW-1185">Reference proteome</keyword>
<dbReference type="PANTHER" id="PTHR21236:SF2">
    <property type="entry name" value="PROTEIN YIPF"/>
    <property type="match status" value="1"/>
</dbReference>
<reference evidence="8" key="2">
    <citation type="submission" date="2023-06" db="EMBL/GenBank/DDBJ databases">
        <authorList>
            <consortium name="Lawrence Berkeley National Laboratory"/>
            <person name="Haridas S."/>
            <person name="Hensen N."/>
            <person name="Bonometti L."/>
            <person name="Westerberg I."/>
            <person name="Brannstrom I.O."/>
            <person name="Guillou S."/>
            <person name="Cros-Aarteil S."/>
            <person name="Calhoun S."/>
            <person name="Kuo A."/>
            <person name="Mondo S."/>
            <person name="Pangilinan J."/>
            <person name="Riley R."/>
            <person name="LaButti K."/>
            <person name="Andreopoulos B."/>
            <person name="Lipzen A."/>
            <person name="Chen C."/>
            <person name="Yanf M."/>
            <person name="Daum C."/>
            <person name="Ng V."/>
            <person name="Clum A."/>
            <person name="Steindorff A."/>
            <person name="Ohm R."/>
            <person name="Martin F."/>
            <person name="Silar P."/>
            <person name="Natvig D."/>
            <person name="Lalanne C."/>
            <person name="Gautier V."/>
            <person name="Ament-velasquez S.L."/>
            <person name="Kruys A."/>
            <person name="Hutchinson M.I."/>
            <person name="Powell A.J."/>
            <person name="Barry K."/>
            <person name="Miller A.N."/>
            <person name="Grigoriev I.V."/>
            <person name="Debuchy R."/>
            <person name="Gladieux P."/>
            <person name="Thoren M.H."/>
            <person name="Johannesson H."/>
        </authorList>
    </citation>
    <scope>NUCLEOTIDE SEQUENCE</scope>
    <source>
        <strain evidence="8">CBS 232.78</strain>
    </source>
</reference>
<feature type="transmembrane region" description="Helical" evidence="6">
    <location>
        <begin position="247"/>
        <end position="271"/>
    </location>
</feature>
<sequence>MAQYYGAPPNQGYAPSGAQNLQFFPSSYAPVSGHATPSQAAYGFGGPSSSSGGYGAPGGFGSGFGAVPGVQGRMGEQGGLRTGWLAAFSTEGYDGEPPLLEELGVNFSHIQAKTLAVLNPFSRIDQHLMDDSDMAGPLLFFLLFGTCLLLSGRVHFGFIYGLAVLGSVSLHLILSLMAPVDGAAGVSPAGPSSYASAVPSYPGQPTSDSHGSSTLTFTRSASVLGYCLLPLVLTSLVGIVMPMDTPLGIVLTSAAIVWCTYSASGIFCVVTRLRSARLLVAYPLGLFYVGFGIMGVFSSRGSGLIIKAAAGVP</sequence>
<feature type="transmembrane region" description="Helical" evidence="6">
    <location>
        <begin position="158"/>
        <end position="178"/>
    </location>
</feature>
<feature type="domain" description="Yip1" evidence="7">
    <location>
        <begin position="117"/>
        <end position="294"/>
    </location>
</feature>
<evidence type="ECO:0000256" key="2">
    <source>
        <dbReference type="ARBA" id="ARBA00010596"/>
    </source>
</evidence>
<dbReference type="GO" id="GO:0005802">
    <property type="term" value="C:trans-Golgi network"/>
    <property type="evidence" value="ECO:0007669"/>
    <property type="project" value="TreeGrafter"/>
</dbReference>
<reference evidence="8" key="1">
    <citation type="journal article" date="2023" name="Mol. Phylogenet. Evol.">
        <title>Genome-scale phylogeny and comparative genomics of the fungal order Sordariales.</title>
        <authorList>
            <person name="Hensen N."/>
            <person name="Bonometti L."/>
            <person name="Westerberg I."/>
            <person name="Brannstrom I.O."/>
            <person name="Guillou S."/>
            <person name="Cros-Aarteil S."/>
            <person name="Calhoun S."/>
            <person name="Haridas S."/>
            <person name="Kuo A."/>
            <person name="Mondo S."/>
            <person name="Pangilinan J."/>
            <person name="Riley R."/>
            <person name="LaButti K."/>
            <person name="Andreopoulos B."/>
            <person name="Lipzen A."/>
            <person name="Chen C."/>
            <person name="Yan M."/>
            <person name="Daum C."/>
            <person name="Ng V."/>
            <person name="Clum A."/>
            <person name="Steindorff A."/>
            <person name="Ohm R.A."/>
            <person name="Martin F."/>
            <person name="Silar P."/>
            <person name="Natvig D.O."/>
            <person name="Lalanne C."/>
            <person name="Gautier V."/>
            <person name="Ament-Velasquez S.L."/>
            <person name="Kruys A."/>
            <person name="Hutchinson M.I."/>
            <person name="Powell A.J."/>
            <person name="Barry K."/>
            <person name="Miller A.N."/>
            <person name="Grigoriev I.V."/>
            <person name="Debuchy R."/>
            <person name="Gladieux P."/>
            <person name="Hiltunen Thoren M."/>
            <person name="Johannesson H."/>
        </authorList>
    </citation>
    <scope>NUCLEOTIDE SEQUENCE</scope>
    <source>
        <strain evidence="8">CBS 232.78</strain>
    </source>
</reference>
<evidence type="ECO:0000256" key="3">
    <source>
        <dbReference type="ARBA" id="ARBA00022692"/>
    </source>
</evidence>
<evidence type="ECO:0000256" key="1">
    <source>
        <dbReference type="ARBA" id="ARBA00004141"/>
    </source>
</evidence>
<feature type="transmembrane region" description="Helical" evidence="6">
    <location>
        <begin position="134"/>
        <end position="152"/>
    </location>
</feature>
<dbReference type="InterPro" id="IPR045231">
    <property type="entry name" value="Yip1/4-like"/>
</dbReference>
<keyword evidence="3 6" id="KW-0812">Transmembrane</keyword>
<organism evidence="8 9">
    <name type="scientific">Podospora didyma</name>
    <dbReference type="NCBI Taxonomy" id="330526"/>
    <lineage>
        <taxon>Eukaryota</taxon>
        <taxon>Fungi</taxon>
        <taxon>Dikarya</taxon>
        <taxon>Ascomycota</taxon>
        <taxon>Pezizomycotina</taxon>
        <taxon>Sordariomycetes</taxon>
        <taxon>Sordariomycetidae</taxon>
        <taxon>Sordariales</taxon>
        <taxon>Podosporaceae</taxon>
        <taxon>Podospora</taxon>
    </lineage>
</organism>
<dbReference type="GO" id="GO:0000139">
    <property type="term" value="C:Golgi membrane"/>
    <property type="evidence" value="ECO:0007669"/>
    <property type="project" value="UniProtKB-SubCell"/>
</dbReference>
<dbReference type="AlphaFoldDB" id="A0AAE0NHS3"/>
<keyword evidence="4 6" id="KW-1133">Transmembrane helix</keyword>
<comment type="caution">
    <text evidence="8">The sequence shown here is derived from an EMBL/GenBank/DDBJ whole genome shotgun (WGS) entry which is preliminary data.</text>
</comment>
<evidence type="ECO:0000256" key="6">
    <source>
        <dbReference type="RuleBase" id="RU361264"/>
    </source>
</evidence>
<proteinExistence type="inferred from homology"/>
<protein>
    <recommendedName>
        <fullName evidence="6">Protein YIP</fullName>
    </recommendedName>
</protein>
<dbReference type="EMBL" id="JAULSW010000005">
    <property type="protein sequence ID" value="KAK3381724.1"/>
    <property type="molecule type" value="Genomic_DNA"/>
</dbReference>
<dbReference type="Proteomes" id="UP001285441">
    <property type="component" value="Unassembled WGS sequence"/>
</dbReference>
<evidence type="ECO:0000256" key="4">
    <source>
        <dbReference type="ARBA" id="ARBA00022989"/>
    </source>
</evidence>
<dbReference type="Pfam" id="PF04893">
    <property type="entry name" value="Yip1"/>
    <property type="match status" value="1"/>
</dbReference>
<evidence type="ECO:0000259" key="7">
    <source>
        <dbReference type="Pfam" id="PF04893"/>
    </source>
</evidence>
<evidence type="ECO:0000313" key="8">
    <source>
        <dbReference type="EMBL" id="KAK3381724.1"/>
    </source>
</evidence>
<dbReference type="GO" id="GO:0048280">
    <property type="term" value="P:vesicle fusion with Golgi apparatus"/>
    <property type="evidence" value="ECO:0007669"/>
    <property type="project" value="TreeGrafter"/>
</dbReference>